<dbReference type="InterPro" id="IPR001763">
    <property type="entry name" value="Rhodanese-like_dom"/>
</dbReference>
<reference evidence="2 3" key="1">
    <citation type="submission" date="2015-09" db="EMBL/GenBank/DDBJ databases">
        <title>Draft genome sequence of Kouleothrix aurantiaca JCM 19913.</title>
        <authorList>
            <person name="Hemp J."/>
        </authorList>
    </citation>
    <scope>NUCLEOTIDE SEQUENCE [LARGE SCALE GENOMIC DNA]</scope>
    <source>
        <strain evidence="2 3">COM-B</strain>
    </source>
</reference>
<proteinExistence type="predicted"/>
<dbReference type="Proteomes" id="UP000050509">
    <property type="component" value="Unassembled WGS sequence"/>
</dbReference>
<sequence length="107" mass="11603">MLRHASATPLSAWYGRRVAQQTPEEEREASVVGLFRESPGQAPRITPPDLAALLAGDAPPTVLDVRSRSQYDQSDAQIPGSVRVLADDVAEWAADEDRARAIVAYCT</sequence>
<gene>
    <name evidence="2" type="ORF">SE17_15630</name>
</gene>
<evidence type="ECO:0000313" key="3">
    <source>
        <dbReference type="Proteomes" id="UP000050509"/>
    </source>
</evidence>
<dbReference type="InterPro" id="IPR036873">
    <property type="entry name" value="Rhodanese-like_dom_sf"/>
</dbReference>
<dbReference type="AlphaFoldDB" id="A0A0N8PSD4"/>
<dbReference type="Pfam" id="PF00581">
    <property type="entry name" value="Rhodanese"/>
    <property type="match status" value="1"/>
</dbReference>
<name>A0A0N8PSD4_9CHLR</name>
<keyword evidence="3" id="KW-1185">Reference proteome</keyword>
<accession>A0A0N8PSD4</accession>
<protein>
    <recommendedName>
        <fullName evidence="1">Rhodanese domain-containing protein</fullName>
    </recommendedName>
</protein>
<dbReference type="EMBL" id="LJCR01000552">
    <property type="protein sequence ID" value="KPV52413.1"/>
    <property type="molecule type" value="Genomic_DNA"/>
</dbReference>
<dbReference type="SUPFAM" id="SSF52821">
    <property type="entry name" value="Rhodanese/Cell cycle control phosphatase"/>
    <property type="match status" value="1"/>
</dbReference>
<evidence type="ECO:0000313" key="2">
    <source>
        <dbReference type="EMBL" id="KPV52413.1"/>
    </source>
</evidence>
<evidence type="ECO:0000259" key="1">
    <source>
        <dbReference type="Pfam" id="PF00581"/>
    </source>
</evidence>
<feature type="domain" description="Rhodanese" evidence="1">
    <location>
        <begin position="47"/>
        <end position="106"/>
    </location>
</feature>
<organism evidence="2 3">
    <name type="scientific">Kouleothrix aurantiaca</name>
    <dbReference type="NCBI Taxonomy" id="186479"/>
    <lineage>
        <taxon>Bacteria</taxon>
        <taxon>Bacillati</taxon>
        <taxon>Chloroflexota</taxon>
        <taxon>Chloroflexia</taxon>
        <taxon>Chloroflexales</taxon>
        <taxon>Roseiflexineae</taxon>
        <taxon>Roseiflexaceae</taxon>
        <taxon>Kouleothrix</taxon>
    </lineage>
</organism>
<comment type="caution">
    <text evidence="2">The sequence shown here is derived from an EMBL/GenBank/DDBJ whole genome shotgun (WGS) entry which is preliminary data.</text>
</comment>
<dbReference type="Gene3D" id="3.40.250.10">
    <property type="entry name" value="Rhodanese-like domain"/>
    <property type="match status" value="1"/>
</dbReference>